<reference evidence="1" key="1">
    <citation type="submission" date="2020-11" db="EMBL/GenBank/DDBJ databases">
        <title>Chlorella ohadii genome sequencing and assembly.</title>
        <authorList>
            <person name="Murik O."/>
            <person name="Treves H."/>
            <person name="Kedem I."/>
            <person name="Shotland Y."/>
            <person name="Kaplan A."/>
        </authorList>
    </citation>
    <scope>NUCLEOTIDE SEQUENCE</scope>
    <source>
        <strain evidence="1">1</strain>
    </source>
</reference>
<protein>
    <submittedName>
        <fullName evidence="1">Uncharacterized protein</fullName>
    </submittedName>
</protein>
<evidence type="ECO:0000313" key="1">
    <source>
        <dbReference type="EMBL" id="KAI7839555.1"/>
    </source>
</evidence>
<dbReference type="Proteomes" id="UP001205105">
    <property type="component" value="Unassembled WGS sequence"/>
</dbReference>
<dbReference type="EMBL" id="JADXDR010000098">
    <property type="protein sequence ID" value="KAI7839555.1"/>
    <property type="molecule type" value="Genomic_DNA"/>
</dbReference>
<evidence type="ECO:0000313" key="2">
    <source>
        <dbReference type="Proteomes" id="UP001205105"/>
    </source>
</evidence>
<accession>A0AAD5H454</accession>
<gene>
    <name evidence="1" type="ORF">COHA_006682</name>
</gene>
<sequence length="273" mass="27859">MLQGGCPQGGMGFELGFTFALPGSQQASAASAVSLPEQVYQAGLIQDRVLLQDPVRASSTSGAASTNKFRSAVQGASVPVFGSSTPWSANYTGGSNGTVTVLWDTGAEGMLMVPSDVFAAFQAYYTAASQQVKANTSFNITSCDAASFCGHSTPTGNDAAYACQSIALPADAPAGTLAAAQQALLSMYPPSVDVLLQGGATAAIPGAVLVNDCTGPDYSQTSGVAACSYIRGPVGDMGQNFWAASPFFTGRFVQFNATGGIMRFSDPIPSCDF</sequence>
<name>A0AAD5H454_9CHLO</name>
<organism evidence="1 2">
    <name type="scientific">Chlorella ohadii</name>
    <dbReference type="NCBI Taxonomy" id="2649997"/>
    <lineage>
        <taxon>Eukaryota</taxon>
        <taxon>Viridiplantae</taxon>
        <taxon>Chlorophyta</taxon>
        <taxon>core chlorophytes</taxon>
        <taxon>Trebouxiophyceae</taxon>
        <taxon>Chlorellales</taxon>
        <taxon>Chlorellaceae</taxon>
        <taxon>Chlorella clade</taxon>
        <taxon>Chlorella</taxon>
    </lineage>
</organism>
<dbReference type="AlphaFoldDB" id="A0AAD5H454"/>
<comment type="caution">
    <text evidence="1">The sequence shown here is derived from an EMBL/GenBank/DDBJ whole genome shotgun (WGS) entry which is preliminary data.</text>
</comment>
<keyword evidence="2" id="KW-1185">Reference proteome</keyword>
<proteinExistence type="predicted"/>